<reference evidence="1 2" key="1">
    <citation type="submission" date="2020-03" db="EMBL/GenBank/DDBJ databases">
        <title>Salinimicrobium sp. nov, isolated from SCS.</title>
        <authorList>
            <person name="Cao W.R."/>
        </authorList>
    </citation>
    <scope>NUCLEOTIDE SEQUENCE [LARGE SCALE GENOMIC DNA]</scope>
    <source>
        <strain evidence="2">J15B91</strain>
    </source>
</reference>
<gene>
    <name evidence="1" type="ORF">HC175_17050</name>
</gene>
<name>A0ABX1D2B5_9FLAO</name>
<dbReference type="Proteomes" id="UP000703674">
    <property type="component" value="Unassembled WGS sequence"/>
</dbReference>
<organism evidence="1 2">
    <name type="scientific">Salinimicrobium oceani</name>
    <dbReference type="NCBI Taxonomy" id="2722702"/>
    <lineage>
        <taxon>Bacteria</taxon>
        <taxon>Pseudomonadati</taxon>
        <taxon>Bacteroidota</taxon>
        <taxon>Flavobacteriia</taxon>
        <taxon>Flavobacteriales</taxon>
        <taxon>Flavobacteriaceae</taxon>
        <taxon>Salinimicrobium</taxon>
    </lineage>
</organism>
<proteinExistence type="predicted"/>
<keyword evidence="2" id="KW-1185">Reference proteome</keyword>
<dbReference type="EMBL" id="JAAVJR010000339">
    <property type="protein sequence ID" value="NJW54620.1"/>
    <property type="molecule type" value="Genomic_DNA"/>
</dbReference>
<comment type="caution">
    <text evidence="1">The sequence shown here is derived from an EMBL/GenBank/DDBJ whole genome shotgun (WGS) entry which is preliminary data.</text>
</comment>
<evidence type="ECO:0000313" key="1">
    <source>
        <dbReference type="EMBL" id="NJW54620.1"/>
    </source>
</evidence>
<accession>A0ABX1D2B5</accession>
<evidence type="ECO:0000313" key="2">
    <source>
        <dbReference type="Proteomes" id="UP000703674"/>
    </source>
</evidence>
<sequence>EREELESLYESVRNIRQGKNTKFSLDAAFDLVKKYHPKDWLLSVEIFELVSGKDEKLAPQVLEHLEDVKQRRPEVAHLIDNGLDLVKPSLVKAN</sequence>
<dbReference type="Gene3D" id="1.20.58.690">
    <property type="match status" value="1"/>
</dbReference>
<protein>
    <submittedName>
        <fullName evidence="1">Phenylalanine 4-monooxygenase</fullName>
    </submittedName>
</protein>
<feature type="non-terminal residue" evidence="1">
    <location>
        <position position="1"/>
    </location>
</feature>